<name>A0A7N2MEG4_QUELO</name>
<dbReference type="AlphaFoldDB" id="A0A7N2MEG4"/>
<reference evidence="1" key="2">
    <citation type="submission" date="2021-01" db="UniProtKB">
        <authorList>
            <consortium name="EnsemblPlants"/>
        </authorList>
    </citation>
    <scope>IDENTIFICATION</scope>
</reference>
<dbReference type="EnsemblPlants" id="QL09p001498:mrna">
    <property type="protein sequence ID" value="QL09p001498:mrna"/>
    <property type="gene ID" value="QL09p001498"/>
</dbReference>
<dbReference type="InParanoid" id="A0A7N2MEG4"/>
<dbReference type="Gramene" id="QL09p001498:mrna">
    <property type="protein sequence ID" value="QL09p001498:mrna"/>
    <property type="gene ID" value="QL09p001498"/>
</dbReference>
<evidence type="ECO:0000313" key="2">
    <source>
        <dbReference type="Proteomes" id="UP000594261"/>
    </source>
</evidence>
<evidence type="ECO:0000313" key="1">
    <source>
        <dbReference type="EnsemblPlants" id="QL09p001498:mrna"/>
    </source>
</evidence>
<protein>
    <submittedName>
        <fullName evidence="1">Uncharacterized protein</fullName>
    </submittedName>
</protein>
<keyword evidence="2" id="KW-1185">Reference proteome</keyword>
<reference evidence="1 2" key="1">
    <citation type="journal article" date="2016" name="G3 (Bethesda)">
        <title>First Draft Assembly and Annotation of the Genome of a California Endemic Oak Quercus lobata Nee (Fagaceae).</title>
        <authorList>
            <person name="Sork V.L."/>
            <person name="Fitz-Gibbon S.T."/>
            <person name="Puiu D."/>
            <person name="Crepeau M."/>
            <person name="Gugger P.F."/>
            <person name="Sherman R."/>
            <person name="Stevens K."/>
            <person name="Langley C.H."/>
            <person name="Pellegrini M."/>
            <person name="Salzberg S.L."/>
        </authorList>
    </citation>
    <scope>NUCLEOTIDE SEQUENCE [LARGE SCALE GENOMIC DNA]</scope>
    <source>
        <strain evidence="1 2">cv. SW786</strain>
    </source>
</reference>
<proteinExistence type="predicted"/>
<sequence>MIMMEWNRFQKLKRSKKVPQRSPESIFGAMPETFGGEYNCLFGDSLWEDLHCCTAYTQVESLDKEAQEEDMHLFTPTVALGSGLVGGRSSGDEKGVVLLVVSAYIVVDTVSLADHAHVTGQMPVN</sequence>
<accession>A0A7N2MEG4</accession>
<dbReference type="EMBL" id="LRBV02000009">
    <property type="status" value="NOT_ANNOTATED_CDS"/>
    <property type="molecule type" value="Genomic_DNA"/>
</dbReference>
<organism evidence="1 2">
    <name type="scientific">Quercus lobata</name>
    <name type="common">Valley oak</name>
    <dbReference type="NCBI Taxonomy" id="97700"/>
    <lineage>
        <taxon>Eukaryota</taxon>
        <taxon>Viridiplantae</taxon>
        <taxon>Streptophyta</taxon>
        <taxon>Embryophyta</taxon>
        <taxon>Tracheophyta</taxon>
        <taxon>Spermatophyta</taxon>
        <taxon>Magnoliopsida</taxon>
        <taxon>eudicotyledons</taxon>
        <taxon>Gunneridae</taxon>
        <taxon>Pentapetalae</taxon>
        <taxon>rosids</taxon>
        <taxon>fabids</taxon>
        <taxon>Fagales</taxon>
        <taxon>Fagaceae</taxon>
        <taxon>Quercus</taxon>
    </lineage>
</organism>
<dbReference type="Proteomes" id="UP000594261">
    <property type="component" value="Chromosome 9"/>
</dbReference>